<feature type="region of interest" description="Disordered" evidence="1">
    <location>
        <begin position="34"/>
        <end position="136"/>
    </location>
</feature>
<feature type="compositionally biased region" description="Gly residues" evidence="1">
    <location>
        <begin position="95"/>
        <end position="130"/>
    </location>
</feature>
<gene>
    <name evidence="3" type="ORF">ACFOEI_06565</name>
</gene>
<evidence type="ECO:0000313" key="4">
    <source>
        <dbReference type="Proteomes" id="UP001595640"/>
    </source>
</evidence>
<evidence type="ECO:0000313" key="3">
    <source>
        <dbReference type="EMBL" id="MFC3291727.1"/>
    </source>
</evidence>
<dbReference type="RefSeq" id="WP_019017170.1">
    <property type="nucleotide sequence ID" value="NZ_BMXD01000003.1"/>
</dbReference>
<organism evidence="3 4">
    <name type="scientific">Modicisalibacter luteus</name>
    <dbReference type="NCBI Taxonomy" id="453962"/>
    <lineage>
        <taxon>Bacteria</taxon>
        <taxon>Pseudomonadati</taxon>
        <taxon>Pseudomonadota</taxon>
        <taxon>Gammaproteobacteria</taxon>
        <taxon>Oceanospirillales</taxon>
        <taxon>Halomonadaceae</taxon>
        <taxon>Modicisalibacter</taxon>
    </lineage>
</organism>
<accession>A0ABV7M0E9</accession>
<protein>
    <submittedName>
        <fullName evidence="3">Uncharacterized protein</fullName>
    </submittedName>
</protein>
<dbReference type="Proteomes" id="UP001595640">
    <property type="component" value="Unassembled WGS sequence"/>
</dbReference>
<feature type="compositionally biased region" description="Basic and acidic residues" evidence="1">
    <location>
        <begin position="60"/>
        <end position="80"/>
    </location>
</feature>
<proteinExistence type="predicted"/>
<evidence type="ECO:0000256" key="1">
    <source>
        <dbReference type="SAM" id="MobiDB-lite"/>
    </source>
</evidence>
<keyword evidence="2" id="KW-0732">Signal</keyword>
<sequence>MNTTNLNLPKLSMLGASLLVTGMLSGSIVMANESASGSATGSGHGHSTTSGGGTSSHGSMHMDDCPDDLKEGDECPEGWKPEGSGQNMPEQGSDSYGGEGGSGGMDTGTGTGTGGSATGGSTGGGSGSSSGTGTAQ</sequence>
<evidence type="ECO:0000256" key="2">
    <source>
        <dbReference type="SAM" id="SignalP"/>
    </source>
</evidence>
<feature type="compositionally biased region" description="Gly residues" evidence="1">
    <location>
        <begin position="40"/>
        <end position="55"/>
    </location>
</feature>
<reference evidence="4" key="1">
    <citation type="journal article" date="2019" name="Int. J. Syst. Evol. Microbiol.">
        <title>The Global Catalogue of Microorganisms (GCM) 10K type strain sequencing project: providing services to taxonomists for standard genome sequencing and annotation.</title>
        <authorList>
            <consortium name="The Broad Institute Genomics Platform"/>
            <consortium name="The Broad Institute Genome Sequencing Center for Infectious Disease"/>
            <person name="Wu L."/>
            <person name="Ma J."/>
        </authorList>
    </citation>
    <scope>NUCLEOTIDE SEQUENCE [LARGE SCALE GENOMIC DNA]</scope>
    <source>
        <strain evidence="4">KCTC 12847</strain>
    </source>
</reference>
<name>A0ABV7M0E9_9GAMM</name>
<feature type="chain" id="PRO_5046909684" evidence="2">
    <location>
        <begin position="32"/>
        <end position="136"/>
    </location>
</feature>
<keyword evidence="4" id="KW-1185">Reference proteome</keyword>
<dbReference type="EMBL" id="JBHRUH010000012">
    <property type="protein sequence ID" value="MFC3291727.1"/>
    <property type="molecule type" value="Genomic_DNA"/>
</dbReference>
<feature type="signal peptide" evidence="2">
    <location>
        <begin position="1"/>
        <end position="31"/>
    </location>
</feature>
<comment type="caution">
    <text evidence="3">The sequence shown here is derived from an EMBL/GenBank/DDBJ whole genome shotgun (WGS) entry which is preliminary data.</text>
</comment>